<evidence type="ECO:0000256" key="1">
    <source>
        <dbReference type="SAM" id="MobiDB-lite"/>
    </source>
</evidence>
<evidence type="ECO:0000313" key="2">
    <source>
        <dbReference type="EMBL" id="KIK73781.1"/>
    </source>
</evidence>
<dbReference type="InParanoid" id="A0A0D0CSC1"/>
<dbReference type="OrthoDB" id="2678913at2759"/>
<evidence type="ECO:0000313" key="3">
    <source>
        <dbReference type="Proteomes" id="UP000054538"/>
    </source>
</evidence>
<dbReference type="InterPro" id="IPR013762">
    <property type="entry name" value="Integrase-like_cat_sf"/>
</dbReference>
<dbReference type="Gene3D" id="1.10.443.10">
    <property type="entry name" value="Intergrase catalytic core"/>
    <property type="match status" value="1"/>
</dbReference>
<protein>
    <submittedName>
        <fullName evidence="2">Uncharacterized protein</fullName>
    </submittedName>
</protein>
<dbReference type="GO" id="GO:0003677">
    <property type="term" value="F:DNA binding"/>
    <property type="evidence" value="ECO:0007669"/>
    <property type="project" value="InterPro"/>
</dbReference>
<dbReference type="Proteomes" id="UP000054538">
    <property type="component" value="Unassembled WGS sequence"/>
</dbReference>
<feature type="non-terminal residue" evidence="2">
    <location>
        <position position="387"/>
    </location>
</feature>
<keyword evidence="3" id="KW-1185">Reference proteome</keyword>
<reference evidence="3" key="2">
    <citation type="submission" date="2015-01" db="EMBL/GenBank/DDBJ databases">
        <title>Evolutionary Origins and Diversification of the Mycorrhizal Mutualists.</title>
        <authorList>
            <consortium name="DOE Joint Genome Institute"/>
            <consortium name="Mycorrhizal Genomics Consortium"/>
            <person name="Kohler A."/>
            <person name="Kuo A."/>
            <person name="Nagy L.G."/>
            <person name="Floudas D."/>
            <person name="Copeland A."/>
            <person name="Barry K.W."/>
            <person name="Cichocki N."/>
            <person name="Veneault-Fourrey C."/>
            <person name="LaButti K."/>
            <person name="Lindquist E.A."/>
            <person name="Lipzen A."/>
            <person name="Lundell T."/>
            <person name="Morin E."/>
            <person name="Murat C."/>
            <person name="Riley R."/>
            <person name="Ohm R."/>
            <person name="Sun H."/>
            <person name="Tunlid A."/>
            <person name="Henrissat B."/>
            <person name="Grigoriev I.V."/>
            <person name="Hibbett D.S."/>
            <person name="Martin F."/>
        </authorList>
    </citation>
    <scope>NUCLEOTIDE SEQUENCE [LARGE SCALE GENOMIC DNA]</scope>
    <source>
        <strain evidence="3">Ve08.2h10</strain>
    </source>
</reference>
<reference evidence="2 3" key="1">
    <citation type="submission" date="2014-04" db="EMBL/GenBank/DDBJ databases">
        <authorList>
            <consortium name="DOE Joint Genome Institute"/>
            <person name="Kuo A."/>
            <person name="Kohler A."/>
            <person name="Jargeat P."/>
            <person name="Nagy L.G."/>
            <person name="Floudas D."/>
            <person name="Copeland A."/>
            <person name="Barry K.W."/>
            <person name="Cichocki N."/>
            <person name="Veneault-Fourrey C."/>
            <person name="LaButti K."/>
            <person name="Lindquist E.A."/>
            <person name="Lipzen A."/>
            <person name="Lundell T."/>
            <person name="Morin E."/>
            <person name="Murat C."/>
            <person name="Sun H."/>
            <person name="Tunlid A."/>
            <person name="Henrissat B."/>
            <person name="Grigoriev I.V."/>
            <person name="Hibbett D.S."/>
            <person name="Martin F."/>
            <person name="Nordberg H.P."/>
            <person name="Cantor M.N."/>
            <person name="Hua S.X."/>
        </authorList>
    </citation>
    <scope>NUCLEOTIDE SEQUENCE [LARGE SCALE GENOMIC DNA]</scope>
    <source>
        <strain evidence="2 3">Ve08.2h10</strain>
    </source>
</reference>
<feature type="non-terminal residue" evidence="2">
    <location>
        <position position="1"/>
    </location>
</feature>
<organism evidence="2 3">
    <name type="scientific">Paxillus rubicundulus Ve08.2h10</name>
    <dbReference type="NCBI Taxonomy" id="930991"/>
    <lineage>
        <taxon>Eukaryota</taxon>
        <taxon>Fungi</taxon>
        <taxon>Dikarya</taxon>
        <taxon>Basidiomycota</taxon>
        <taxon>Agaricomycotina</taxon>
        <taxon>Agaricomycetes</taxon>
        <taxon>Agaricomycetidae</taxon>
        <taxon>Boletales</taxon>
        <taxon>Paxilineae</taxon>
        <taxon>Paxillaceae</taxon>
        <taxon>Paxillus</taxon>
    </lineage>
</organism>
<name>A0A0D0CSC1_9AGAM</name>
<feature type="compositionally biased region" description="Polar residues" evidence="1">
    <location>
        <begin position="1"/>
        <end position="15"/>
    </location>
</feature>
<sequence>FNTALPLSSMNSPHSPQKPCPYKSGLTPKLSSLRPHCLAKDRLCLWIPASPSLCSASLPQPPPILETMLDRILHVIGASWTDSIKELYSTGLLIFHVYSNLNQVMEPKCCPISPTLLLTFLSSCTGAYSSSAIANYASTLHARHILHGHPWSIQPDELNTILNDEPKGWSLDDSQGIPSSWEILSTSSRFLNLPGLPAFGIMANGEYLPLEISKFNSLKHITRANLLHLQDPEGLPVMKFCIPFTKCSTTGEDTQCAPLPGCITDPQATLKNHFRVNPAPQDAHLFSWKHPKSGLCPLSKTKVTSRLTAVSKACSLSNLKGHNLWIGGTLHYLLKGVPLDVVKVMGFWARNSFMLYLHDHTLILVLFLQATDKALGSFNHFTMPPVR</sequence>
<feature type="region of interest" description="Disordered" evidence="1">
    <location>
        <begin position="1"/>
        <end position="20"/>
    </location>
</feature>
<dbReference type="GO" id="GO:0015074">
    <property type="term" value="P:DNA integration"/>
    <property type="evidence" value="ECO:0007669"/>
    <property type="project" value="InterPro"/>
</dbReference>
<accession>A0A0D0CSC1</accession>
<dbReference type="GO" id="GO:0006310">
    <property type="term" value="P:DNA recombination"/>
    <property type="evidence" value="ECO:0007669"/>
    <property type="project" value="InterPro"/>
</dbReference>
<dbReference type="AlphaFoldDB" id="A0A0D0CSC1"/>
<dbReference type="STRING" id="930991.A0A0D0CSC1"/>
<gene>
    <name evidence="2" type="ORF">PAXRUDRAFT_177491</name>
</gene>
<dbReference type="EMBL" id="KN829429">
    <property type="protein sequence ID" value="KIK73781.1"/>
    <property type="molecule type" value="Genomic_DNA"/>
</dbReference>
<dbReference type="HOGENOM" id="CLU_003292_2_2_1"/>
<proteinExistence type="predicted"/>